<evidence type="ECO:0000256" key="4">
    <source>
        <dbReference type="ARBA" id="ARBA00023006"/>
    </source>
</evidence>
<evidence type="ECO:0000256" key="2">
    <source>
        <dbReference type="ARBA" id="ARBA00022553"/>
    </source>
</evidence>
<dbReference type="GO" id="GO:0005770">
    <property type="term" value="C:late endosome"/>
    <property type="evidence" value="ECO:0007669"/>
    <property type="project" value="UniProtKB-SubCell"/>
</dbReference>
<gene>
    <name evidence="8" type="primary">RUBCN</name>
</gene>
<dbReference type="AlphaFoldDB" id="A0AAJ7U0X8"/>
<keyword evidence="3" id="KW-0967">Endosome</keyword>
<feature type="region of interest" description="Disordered" evidence="5">
    <location>
        <begin position="1"/>
        <end position="27"/>
    </location>
</feature>
<dbReference type="InterPro" id="IPR052428">
    <property type="entry name" value="Autophagy_HostDef_Reg"/>
</dbReference>
<dbReference type="CTD" id="9711"/>
<feature type="region of interest" description="Disordered" evidence="5">
    <location>
        <begin position="242"/>
        <end position="337"/>
    </location>
</feature>
<dbReference type="SMART" id="SM01175">
    <property type="entry name" value="DUF4206"/>
    <property type="match status" value="1"/>
</dbReference>
<dbReference type="Pfam" id="PF21054">
    <property type="entry name" value="RUBC_PIKBD"/>
    <property type="match status" value="1"/>
</dbReference>
<keyword evidence="7" id="KW-1185">Reference proteome</keyword>
<evidence type="ECO:0000313" key="8">
    <source>
        <dbReference type="RefSeq" id="XP_032827682.1"/>
    </source>
</evidence>
<sequence>MPLSRDTSAWGGEVEAEKQREGKKEDDFASQERWQLLSRLKSTVEVLVGVGHAGVWTCYGGLEHLTAAMHAILVHGLHAAKCRPSSDVQYWPFILSLQSVAPQVCPCIVQDSAIGGALEEVAAPPGTVTSGSGSSSPGARWLRESLERLGLASQLRPLLANRAHVLAFYSESAFVLSDVHVTAMLHCLDALEQNSMDLLTEISTALLCKGSVGLVAKGSRHSGAALSGRAIPLAVGGTPVAARRRSRSLAVSPGAGRGAGPGDARPRRHTLTHVVHGIAATTGTTSTTTGTTAASLTVAPPSAGGAELEGDPRGDAQGAPAGERHVGTRPLGNSLCAGTGAEQEMSWLEMSHSPIGGGDGATAAAPCSSTPADPRTAGSAPFSAASSPRDADDGPEYFAVGGSSRGRSCSSSSSSSSSSTSTSSSLASLPSQASLPIAVNSDAAAAAAEARRQQQQQQQQQEGMQPWRKGKQHKRSQSDVGPARDHRHGGFWKIPAIVEDPYEDGAFSSSREACSQALRSDTAPRPAADGAYGWSRMLGEGLQLRRPSEGQSLLSYLSEQDFAMCADLEKENAHFSISESLIAAIELMKCNLLGDRGWELEVAALAANEAETAETAAVGAASGPECLDESDGWAECNAAGAELRVEEAGAVDATEPLEAALPAASSPSESSELFVSTESCLSSCQSWKNCDTEMAGSVREASSPLGSLTSSLQSSESLMSLSGPPSCCANSAEAVAMGLLRRFQGMQLPAASELDWLVTEEDAPQKLLPMPGSVPVCPDDGEHSDVYKLRIRVRGNLEWAPPRAQIIFDIHPSTKKKVILAKQNSRCAGCGTKVDPSYIKRLRYCEYLGKLFCQCCQSGSVAVVPGRLLRRWDASRYPVSNFARELLARIGHDPLYNLLDINPQLYRRVKALTVVQELRKQLVHLKHLLQTCRLAESILETLSSTVPGHLTEEVDLYSLEDLLAVRRGELAPTLRQVVTQTTQHVRACQLCQARGFICEFCQKEEDILFPFELTRCQQCPGCRACYHKCCFAAAREDCPRCKRILARRQRLAQPDIDG</sequence>
<feature type="compositionally biased region" description="Low complexity" evidence="5">
    <location>
        <begin position="444"/>
        <end position="462"/>
    </location>
</feature>
<dbReference type="Pfam" id="PF13901">
    <property type="entry name" value="RH_dom"/>
    <property type="match status" value="1"/>
</dbReference>
<dbReference type="InterPro" id="IPR048569">
    <property type="entry name" value="RUBC_PIKBD"/>
</dbReference>
<feature type="domain" description="RUN" evidence="6">
    <location>
        <begin position="56"/>
        <end position="203"/>
    </location>
</feature>
<evidence type="ECO:0000256" key="5">
    <source>
        <dbReference type="SAM" id="MobiDB-lite"/>
    </source>
</evidence>
<dbReference type="PANTHER" id="PTHR45971">
    <property type="entry name" value="PHOX (PX) DOMAIN-CONTAINING PROTEIN"/>
    <property type="match status" value="1"/>
</dbReference>
<evidence type="ECO:0000313" key="7">
    <source>
        <dbReference type="Proteomes" id="UP001318040"/>
    </source>
</evidence>
<protein>
    <submittedName>
        <fullName evidence="8">Run domain Beclin-1-interacting and cysteine-rich domain-containing protein isoform X1</fullName>
    </submittedName>
</protein>
<dbReference type="Gene3D" id="1.20.58.900">
    <property type="match status" value="1"/>
</dbReference>
<evidence type="ECO:0000259" key="6">
    <source>
        <dbReference type="PROSITE" id="PS50826"/>
    </source>
</evidence>
<dbReference type="PANTHER" id="PTHR45971:SF1">
    <property type="entry name" value="RUBICON, ISOFORM A"/>
    <property type="match status" value="1"/>
</dbReference>
<keyword evidence="4" id="KW-0072">Autophagy</keyword>
<dbReference type="RefSeq" id="XP_032827682.1">
    <property type="nucleotide sequence ID" value="XM_032971791.1"/>
</dbReference>
<feature type="compositionally biased region" description="Low complexity" evidence="5">
    <location>
        <begin position="405"/>
        <end position="430"/>
    </location>
</feature>
<dbReference type="PROSITE" id="PS50826">
    <property type="entry name" value="RUN"/>
    <property type="match status" value="1"/>
</dbReference>
<dbReference type="InterPro" id="IPR025258">
    <property type="entry name" value="RH_dom"/>
</dbReference>
<feature type="compositionally biased region" description="Low complexity" evidence="5">
    <location>
        <begin position="279"/>
        <end position="295"/>
    </location>
</feature>
<proteinExistence type="predicted"/>
<reference evidence="8" key="1">
    <citation type="submission" date="2025-08" db="UniProtKB">
        <authorList>
            <consortium name="RefSeq"/>
        </authorList>
    </citation>
    <scope>IDENTIFICATION</scope>
    <source>
        <tissue evidence="8">Sperm</tissue>
    </source>
</reference>
<dbReference type="InterPro" id="IPR004012">
    <property type="entry name" value="Run_dom"/>
</dbReference>
<accession>A0AAJ7U0X8</accession>
<dbReference type="GO" id="GO:1901981">
    <property type="term" value="F:phosphatidylinositol phosphate binding"/>
    <property type="evidence" value="ECO:0007669"/>
    <property type="project" value="TreeGrafter"/>
</dbReference>
<feature type="region of interest" description="Disordered" evidence="5">
    <location>
        <begin position="350"/>
        <end position="430"/>
    </location>
</feature>
<dbReference type="InterPro" id="IPR037213">
    <property type="entry name" value="Run_dom_sf"/>
</dbReference>
<dbReference type="KEGG" id="pmrn:116952445"/>
<name>A0AAJ7U0X8_PETMA</name>
<comment type="subcellular location">
    <subcellularLocation>
        <location evidence="1">Late endosome</location>
    </subcellularLocation>
</comment>
<dbReference type="Proteomes" id="UP001318040">
    <property type="component" value="Chromosome 47"/>
</dbReference>
<feature type="compositionally biased region" description="Low complexity" evidence="5">
    <location>
        <begin position="361"/>
        <end position="388"/>
    </location>
</feature>
<organism evidence="7 8">
    <name type="scientific">Petromyzon marinus</name>
    <name type="common">Sea lamprey</name>
    <dbReference type="NCBI Taxonomy" id="7757"/>
    <lineage>
        <taxon>Eukaryota</taxon>
        <taxon>Metazoa</taxon>
        <taxon>Chordata</taxon>
        <taxon>Craniata</taxon>
        <taxon>Vertebrata</taxon>
        <taxon>Cyclostomata</taxon>
        <taxon>Hyperoartia</taxon>
        <taxon>Petromyzontiformes</taxon>
        <taxon>Petromyzontidae</taxon>
        <taxon>Petromyzon</taxon>
    </lineage>
</organism>
<feature type="region of interest" description="Disordered" evidence="5">
    <location>
        <begin position="444"/>
        <end position="488"/>
    </location>
</feature>
<dbReference type="Pfam" id="PF02759">
    <property type="entry name" value="RUN"/>
    <property type="match status" value="1"/>
</dbReference>
<keyword evidence="2" id="KW-0597">Phosphoprotein</keyword>
<dbReference type="GO" id="GO:0006914">
    <property type="term" value="P:autophagy"/>
    <property type="evidence" value="ECO:0007669"/>
    <property type="project" value="UniProtKB-KW"/>
</dbReference>
<dbReference type="SUPFAM" id="SSF140741">
    <property type="entry name" value="RUN domain-like"/>
    <property type="match status" value="1"/>
</dbReference>
<feature type="compositionally biased region" description="Basic and acidic residues" evidence="5">
    <location>
        <begin position="15"/>
        <end position="27"/>
    </location>
</feature>
<evidence type="ECO:0000256" key="3">
    <source>
        <dbReference type="ARBA" id="ARBA00022753"/>
    </source>
</evidence>
<evidence type="ECO:0000256" key="1">
    <source>
        <dbReference type="ARBA" id="ARBA00004603"/>
    </source>
</evidence>